<evidence type="ECO:0000313" key="2">
    <source>
        <dbReference type="EMBL" id="JAH80975.1"/>
    </source>
</evidence>
<dbReference type="EMBL" id="GBXM01027602">
    <property type="protein sequence ID" value="JAH80975.1"/>
    <property type="molecule type" value="Transcribed_RNA"/>
</dbReference>
<sequence length="20" mass="1963">MGGLTVMLGKSSGPTGAQRD</sequence>
<protein>
    <submittedName>
        <fullName evidence="2">Uncharacterized protein</fullName>
    </submittedName>
</protein>
<proteinExistence type="predicted"/>
<dbReference type="AlphaFoldDB" id="A0A0E9VUH6"/>
<reference evidence="2" key="2">
    <citation type="journal article" date="2015" name="Fish Shellfish Immunol.">
        <title>Early steps in the European eel (Anguilla anguilla)-Vibrio vulnificus interaction in the gills: Role of the RtxA13 toxin.</title>
        <authorList>
            <person name="Callol A."/>
            <person name="Pajuelo D."/>
            <person name="Ebbesson L."/>
            <person name="Teles M."/>
            <person name="MacKenzie S."/>
            <person name="Amaro C."/>
        </authorList>
    </citation>
    <scope>NUCLEOTIDE SEQUENCE</scope>
</reference>
<reference evidence="2" key="1">
    <citation type="submission" date="2014-11" db="EMBL/GenBank/DDBJ databases">
        <authorList>
            <person name="Amaro Gonzalez C."/>
        </authorList>
    </citation>
    <scope>NUCLEOTIDE SEQUENCE</scope>
</reference>
<organism evidence="2">
    <name type="scientific">Anguilla anguilla</name>
    <name type="common">European freshwater eel</name>
    <name type="synonym">Muraena anguilla</name>
    <dbReference type="NCBI Taxonomy" id="7936"/>
    <lineage>
        <taxon>Eukaryota</taxon>
        <taxon>Metazoa</taxon>
        <taxon>Chordata</taxon>
        <taxon>Craniata</taxon>
        <taxon>Vertebrata</taxon>
        <taxon>Euteleostomi</taxon>
        <taxon>Actinopterygii</taxon>
        <taxon>Neopterygii</taxon>
        <taxon>Teleostei</taxon>
        <taxon>Anguilliformes</taxon>
        <taxon>Anguillidae</taxon>
        <taxon>Anguilla</taxon>
    </lineage>
</organism>
<accession>A0A0E9VUH6</accession>
<feature type="region of interest" description="Disordered" evidence="1">
    <location>
        <begin position="1"/>
        <end position="20"/>
    </location>
</feature>
<evidence type="ECO:0000256" key="1">
    <source>
        <dbReference type="SAM" id="MobiDB-lite"/>
    </source>
</evidence>
<name>A0A0E9VUH6_ANGAN</name>